<reference evidence="1" key="1">
    <citation type="submission" date="2017-05" db="UniProtKB">
        <authorList>
            <consortium name="EnsemblMetazoa"/>
        </authorList>
    </citation>
    <scope>IDENTIFICATION</scope>
</reference>
<dbReference type="EnsemblMetazoa" id="Aqu2.1.26570_001">
    <property type="protein sequence ID" value="Aqu2.1.26570_001"/>
    <property type="gene ID" value="Aqu2.1.26570"/>
</dbReference>
<accession>A0A1X7UFZ8</accession>
<dbReference type="InParanoid" id="A0A1X7UFZ8"/>
<proteinExistence type="predicted"/>
<dbReference type="AlphaFoldDB" id="A0A1X7UFZ8"/>
<name>A0A1X7UFZ8_AMPQE</name>
<organism evidence="1">
    <name type="scientific">Amphimedon queenslandica</name>
    <name type="common">Sponge</name>
    <dbReference type="NCBI Taxonomy" id="400682"/>
    <lineage>
        <taxon>Eukaryota</taxon>
        <taxon>Metazoa</taxon>
        <taxon>Porifera</taxon>
        <taxon>Demospongiae</taxon>
        <taxon>Heteroscleromorpha</taxon>
        <taxon>Haplosclerida</taxon>
        <taxon>Niphatidae</taxon>
        <taxon>Amphimedon</taxon>
    </lineage>
</organism>
<protein>
    <submittedName>
        <fullName evidence="1">Uncharacterized protein</fullName>
    </submittedName>
</protein>
<sequence>MPSNSGSTLVVNEALFKCSYSWLFTMLLTTRSTKGSTICSS</sequence>
<evidence type="ECO:0000313" key="1">
    <source>
        <dbReference type="EnsemblMetazoa" id="Aqu2.1.26570_001"/>
    </source>
</evidence>